<feature type="domain" description="Type II CBASS E2 protein" evidence="1">
    <location>
        <begin position="19"/>
        <end position="143"/>
    </location>
</feature>
<name>A0A1E7G0A5_LACLC</name>
<protein>
    <recommendedName>
        <fullName evidence="1">Type II CBASS E2 protein domain-containing protein</fullName>
    </recommendedName>
</protein>
<dbReference type="Pfam" id="PF26395">
    <property type="entry name" value="E2-CBASS"/>
    <property type="match status" value="1"/>
</dbReference>
<accession>A0A1E7G0A5</accession>
<evidence type="ECO:0000313" key="2">
    <source>
        <dbReference type="EMBL" id="OEU38387.1"/>
    </source>
</evidence>
<organism evidence="2 3">
    <name type="scientific">Lactococcus cremoris subsp. cremoris IBB477</name>
    <dbReference type="NCBI Taxonomy" id="1449093"/>
    <lineage>
        <taxon>Bacteria</taxon>
        <taxon>Bacillati</taxon>
        <taxon>Bacillota</taxon>
        <taxon>Bacilli</taxon>
        <taxon>Lactobacillales</taxon>
        <taxon>Streptococcaceae</taxon>
        <taxon>Lactococcus</taxon>
        <taxon>Lactococcus cremoris subsp. cremoris</taxon>
    </lineage>
</organism>
<reference evidence="2 3" key="1">
    <citation type="journal article" date="2016" name="Appl. Microbiol. Biotechnol.">
        <title>Adhesion of the genome-sequenced Lactococcus lactis subsp. cremoris IBB477 strain is mediated by specific molecular determinants.</title>
        <authorList>
            <person name="Radziwill-Bienkowska J.M."/>
            <person name="Le D.T."/>
            <person name="Szczesny P."/>
            <person name="Duviau M.P."/>
            <person name="Aleksandrzak-Piekarczyk T."/>
            <person name="Loubiere P."/>
            <person name="Mercier-Bonin M."/>
            <person name="Bardowski J.K."/>
            <person name="Kowalczyk M."/>
        </authorList>
    </citation>
    <scope>NUCLEOTIDE SEQUENCE [LARGE SCALE GENOMIC DNA]</scope>
    <source>
        <strain evidence="2 3">IBB477</strain>
        <plasmid evidence="3">Plasmid pibb477c</plasmid>
    </source>
</reference>
<sequence length="158" mass="19273">MATKRYHPRKKRLTQIQQFLLVRQYFSGTKITNKQGRLHLYITLQPTPFSPNYPIKIIGNSYGKYDVWLIGNIQKIDDPNFPHKYEVDKKNHRVRLCLYHPSRNEWERDQEVYNTLIPWTCEWLYYYELWLDDGKWRGGGEHPNLDDRKIFKKEKIDK</sequence>
<evidence type="ECO:0000259" key="1">
    <source>
        <dbReference type="Pfam" id="PF26395"/>
    </source>
</evidence>
<dbReference type="AlphaFoldDB" id="A0A1E7G0A5"/>
<dbReference type="RefSeq" id="WP_081350128.1">
    <property type="nucleotide sequence ID" value="NZ_CM007356.1"/>
</dbReference>
<evidence type="ECO:0000313" key="3">
    <source>
        <dbReference type="Proteomes" id="UP000176236"/>
    </source>
</evidence>
<geneLocation type="plasmid" evidence="3">
    <name>pibb477c</name>
</geneLocation>
<keyword evidence="2" id="KW-0614">Plasmid</keyword>
<dbReference type="EMBL" id="JMMZ01000041">
    <property type="protein sequence ID" value="OEU38387.1"/>
    <property type="molecule type" value="Genomic_DNA"/>
</dbReference>
<dbReference type="Proteomes" id="UP000176236">
    <property type="component" value="Plasmid pIBB477c"/>
</dbReference>
<dbReference type="InterPro" id="IPR058588">
    <property type="entry name" value="E2-CBASS"/>
</dbReference>
<comment type="caution">
    <text evidence="2">The sequence shown here is derived from an EMBL/GenBank/DDBJ whole genome shotgun (WGS) entry which is preliminary data.</text>
</comment>
<gene>
    <name evidence="2" type="ORF">AJ89_14590</name>
</gene>
<proteinExistence type="predicted"/>